<name>A0A1W9YYP9_MYCBA</name>
<evidence type="ECO:0000313" key="6">
    <source>
        <dbReference type="Proteomes" id="UP000192366"/>
    </source>
</evidence>
<dbReference type="OrthoDB" id="9774928at2"/>
<evidence type="ECO:0000256" key="1">
    <source>
        <dbReference type="SAM" id="MobiDB-lite"/>
    </source>
</evidence>
<feature type="signal peptide" evidence="2">
    <location>
        <begin position="1"/>
        <end position="19"/>
    </location>
</feature>
<dbReference type="InterPro" id="IPR052336">
    <property type="entry name" value="MlaD_Phospholipid_Transporter"/>
</dbReference>
<feature type="domain" description="Mammalian cell entry C-terminal" evidence="4">
    <location>
        <begin position="127"/>
        <end position="296"/>
    </location>
</feature>
<sequence length="429" mass="43879">MIGKGSARAVVLCATVALAGSGCAFHGVNSLPLPGVQGNSADAQEFTVQVANVGTLESNSPVLIDDAVVGSVGDMTVRDWHADVTIRVNPGVVVPANSVATVGQTSLLGSMHLALNPPVGQDPSGQLPSGSTIALADSSTYPSTEQTLSSLSTLVNGGGLGQIGDIIHNFSTAMSGRETEIRDLLIRLDKFVGVLDTQRADIVASIQQLNSVAGTFASQNDKIDRALKDIPPALDVLIDSRPRFTAALDRLGEFSDTATGLVNDAGKELVADLTNLEPALRALADIGPDINGAVAYASAFPYGPNAIDRAVKGDFLNLFAVFDLTYPRLKRTLLLGTRWGDEDAKLIPAPGDPWYLNYSYDPLSAPLAPPPAAPPPAGAPAAPSAPPPATGPILPVSPPPVSPQSAPPVPTASIFAGPYAPAGSQGGGG</sequence>
<accession>A0A1W9YYP9</accession>
<reference evidence="5 6" key="1">
    <citation type="submission" date="2017-02" db="EMBL/GenBank/DDBJ databases">
        <title>The new phylogeny of genus Mycobacterium.</title>
        <authorList>
            <person name="Tortoli E."/>
            <person name="Trovato A."/>
            <person name="Cirillo D.M."/>
        </authorList>
    </citation>
    <scope>NUCLEOTIDE SEQUENCE [LARGE SCALE GENOMIC DNA]</scope>
    <source>
        <strain evidence="5 6">DSM 45578</strain>
    </source>
</reference>
<dbReference type="STRING" id="564198.BST17_10845"/>
<dbReference type="RefSeq" id="WP_083057810.1">
    <property type="nucleotide sequence ID" value="NZ_JACKVM010000005.1"/>
</dbReference>
<keyword evidence="2" id="KW-0732">Signal</keyword>
<dbReference type="InterPro" id="IPR024516">
    <property type="entry name" value="Mce_C"/>
</dbReference>
<dbReference type="Proteomes" id="UP000192366">
    <property type="component" value="Unassembled WGS sequence"/>
</dbReference>
<dbReference type="InterPro" id="IPR005693">
    <property type="entry name" value="Mce"/>
</dbReference>
<evidence type="ECO:0000259" key="3">
    <source>
        <dbReference type="Pfam" id="PF02470"/>
    </source>
</evidence>
<feature type="region of interest" description="Disordered" evidence="1">
    <location>
        <begin position="369"/>
        <end position="429"/>
    </location>
</feature>
<feature type="chain" id="PRO_5012077554" evidence="2">
    <location>
        <begin position="20"/>
        <end position="429"/>
    </location>
</feature>
<dbReference type="EMBL" id="MVHJ01000007">
    <property type="protein sequence ID" value="ORA05155.1"/>
    <property type="molecule type" value="Genomic_DNA"/>
</dbReference>
<evidence type="ECO:0000259" key="4">
    <source>
        <dbReference type="Pfam" id="PF11887"/>
    </source>
</evidence>
<organism evidence="5 6">
    <name type="scientific">Mycolicibacterium bacteremicum</name>
    <name type="common">Mycobacterium bacteremicum</name>
    <dbReference type="NCBI Taxonomy" id="564198"/>
    <lineage>
        <taxon>Bacteria</taxon>
        <taxon>Bacillati</taxon>
        <taxon>Actinomycetota</taxon>
        <taxon>Actinomycetes</taxon>
        <taxon>Mycobacteriales</taxon>
        <taxon>Mycobacteriaceae</taxon>
        <taxon>Mycolicibacterium</taxon>
    </lineage>
</organism>
<evidence type="ECO:0000256" key="2">
    <source>
        <dbReference type="SAM" id="SignalP"/>
    </source>
</evidence>
<dbReference type="NCBIfam" id="TIGR00996">
    <property type="entry name" value="Mtu_fam_mce"/>
    <property type="match status" value="1"/>
</dbReference>
<dbReference type="PANTHER" id="PTHR33371:SF15">
    <property type="entry name" value="LIPOPROTEIN LPRN"/>
    <property type="match status" value="1"/>
</dbReference>
<dbReference type="PROSITE" id="PS51257">
    <property type="entry name" value="PROKAR_LIPOPROTEIN"/>
    <property type="match status" value="1"/>
</dbReference>
<gene>
    <name evidence="5" type="ORF">BST17_10845</name>
</gene>
<dbReference type="PANTHER" id="PTHR33371">
    <property type="entry name" value="INTERMEMBRANE PHOSPHOLIPID TRANSPORT SYSTEM BINDING PROTEIN MLAD-RELATED"/>
    <property type="match status" value="1"/>
</dbReference>
<dbReference type="Pfam" id="PF11887">
    <property type="entry name" value="Mce4_CUP1"/>
    <property type="match status" value="1"/>
</dbReference>
<comment type="caution">
    <text evidence="5">The sequence shown here is derived from an EMBL/GenBank/DDBJ whole genome shotgun (WGS) entry which is preliminary data.</text>
</comment>
<feature type="domain" description="Mce/MlaD" evidence="3">
    <location>
        <begin position="44"/>
        <end position="118"/>
    </location>
</feature>
<dbReference type="AlphaFoldDB" id="A0A1W9YYP9"/>
<evidence type="ECO:0000313" key="5">
    <source>
        <dbReference type="EMBL" id="ORA05155.1"/>
    </source>
</evidence>
<dbReference type="InterPro" id="IPR003399">
    <property type="entry name" value="Mce/MlaD"/>
</dbReference>
<feature type="compositionally biased region" description="Pro residues" evidence="1">
    <location>
        <begin position="369"/>
        <end position="410"/>
    </location>
</feature>
<protein>
    <submittedName>
        <fullName evidence="5">Mammalian cell entry protein</fullName>
    </submittedName>
</protein>
<dbReference type="GO" id="GO:0005576">
    <property type="term" value="C:extracellular region"/>
    <property type="evidence" value="ECO:0007669"/>
    <property type="project" value="TreeGrafter"/>
</dbReference>
<proteinExistence type="predicted"/>
<keyword evidence="6" id="KW-1185">Reference proteome</keyword>
<dbReference type="Pfam" id="PF02470">
    <property type="entry name" value="MlaD"/>
    <property type="match status" value="1"/>
</dbReference>